<dbReference type="OrthoDB" id="1001765at2759"/>
<evidence type="ECO:0000313" key="3">
    <source>
        <dbReference type="Proteomes" id="UP000310066"/>
    </source>
</evidence>
<gene>
    <name evidence="2" type="ORF">B0A54_05523</name>
</gene>
<dbReference type="InterPro" id="IPR039254">
    <property type="entry name" value="Rds1"/>
</dbReference>
<dbReference type="Proteomes" id="UP000310066">
    <property type="component" value="Unassembled WGS sequence"/>
</dbReference>
<comment type="caution">
    <text evidence="2">The sequence shown here is derived from an EMBL/GenBank/DDBJ whole genome shotgun (WGS) entry which is preliminary data.</text>
</comment>
<reference evidence="2 3" key="1">
    <citation type="submission" date="2017-03" db="EMBL/GenBank/DDBJ databases">
        <title>Genomes of endolithic fungi from Antarctica.</title>
        <authorList>
            <person name="Coleine C."/>
            <person name="Masonjones S."/>
            <person name="Stajich J.E."/>
        </authorList>
    </citation>
    <scope>NUCLEOTIDE SEQUENCE [LARGE SCALE GENOMIC DNA]</scope>
    <source>
        <strain evidence="2 3">CCFEE 5311</strain>
    </source>
</reference>
<dbReference type="AlphaFoldDB" id="A0A4U0V526"/>
<evidence type="ECO:0000256" key="1">
    <source>
        <dbReference type="SAM" id="MobiDB-lite"/>
    </source>
</evidence>
<protein>
    <submittedName>
        <fullName evidence="2">Uncharacterized protein</fullName>
    </submittedName>
</protein>
<sequence length="367" mass="39302">MKGIDRVAQHSHASQLKMLYNSIATASVAFASVVSALPTELSKRANIDTTVLQFALTLEHLENVFYKQALKNFSQEDFQKAGYSADYYNDLKYIAHDEEQHVLLLEGALTAAGVTPVQACTYSFPYYDVRSFITLSSVLEGVGTSAYLGGAPLITSKQYLTVAASILVTEALHTSLQRLAINEVPMANPYGTPLDPMSVYTLAAMFIVSCPASNAALPFTSYPSLQVDGSTCTCEEPQCGSPSDVVKRGDGWASRHHGWPETWRPQQSNSCTPPSPGKSVMFTANSTIPAGSYVTFVSGLSVVSVQGNIDGADITAAVPAQAMGQTYVFVTSQDEKGTLTAADIQYGPAVLEVNPPPPSIDYSILKE</sequence>
<proteinExistence type="predicted"/>
<dbReference type="PANTHER" id="PTHR38705:SF1">
    <property type="entry name" value="PROTEIN RDS1"/>
    <property type="match status" value="1"/>
</dbReference>
<dbReference type="STRING" id="329885.A0A4U0V526"/>
<name>A0A4U0V526_9PEZI</name>
<accession>A0A4U0V526</accession>
<dbReference type="SUPFAM" id="SSF47240">
    <property type="entry name" value="Ferritin-like"/>
    <property type="match status" value="1"/>
</dbReference>
<organism evidence="2 3">
    <name type="scientific">Friedmanniomyces endolithicus</name>
    <dbReference type="NCBI Taxonomy" id="329885"/>
    <lineage>
        <taxon>Eukaryota</taxon>
        <taxon>Fungi</taxon>
        <taxon>Dikarya</taxon>
        <taxon>Ascomycota</taxon>
        <taxon>Pezizomycotina</taxon>
        <taxon>Dothideomycetes</taxon>
        <taxon>Dothideomycetidae</taxon>
        <taxon>Mycosphaerellales</taxon>
        <taxon>Teratosphaeriaceae</taxon>
        <taxon>Friedmanniomyces</taxon>
    </lineage>
</organism>
<dbReference type="InterPro" id="IPR009078">
    <property type="entry name" value="Ferritin-like_SF"/>
</dbReference>
<dbReference type="Pfam" id="PF13668">
    <property type="entry name" value="Ferritin_2"/>
    <property type="match status" value="1"/>
</dbReference>
<evidence type="ECO:0000313" key="2">
    <source>
        <dbReference type="EMBL" id="TKA43764.1"/>
    </source>
</evidence>
<feature type="region of interest" description="Disordered" evidence="1">
    <location>
        <begin position="238"/>
        <end position="277"/>
    </location>
</feature>
<dbReference type="EMBL" id="NAJP01000017">
    <property type="protein sequence ID" value="TKA43764.1"/>
    <property type="molecule type" value="Genomic_DNA"/>
</dbReference>
<dbReference type="PANTHER" id="PTHR38705">
    <property type="entry name" value="PROTEIN RDS1"/>
    <property type="match status" value="1"/>
</dbReference>